<dbReference type="CDD" id="cd15831">
    <property type="entry name" value="BTAD"/>
    <property type="match status" value="1"/>
</dbReference>
<comment type="similarity">
    <text evidence="1">Belongs to the AfsR/DnrI/RedD regulatory family.</text>
</comment>
<dbReference type="Gene3D" id="1.10.10.10">
    <property type="entry name" value="Winged helix-like DNA-binding domain superfamily/Winged helix DNA-binding domain"/>
    <property type="match status" value="1"/>
</dbReference>
<keyword evidence="9" id="KW-1185">Reference proteome</keyword>
<dbReference type="Pfam" id="PF03704">
    <property type="entry name" value="BTAD"/>
    <property type="match status" value="1"/>
</dbReference>
<accession>A0ABT2AV59</accession>
<keyword evidence="5" id="KW-0804">Transcription</keyword>
<evidence type="ECO:0000256" key="1">
    <source>
        <dbReference type="ARBA" id="ARBA00005820"/>
    </source>
</evidence>
<dbReference type="InterPro" id="IPR036388">
    <property type="entry name" value="WH-like_DNA-bd_sf"/>
</dbReference>
<dbReference type="InterPro" id="IPR051677">
    <property type="entry name" value="AfsR-DnrI-RedD_regulator"/>
</dbReference>
<keyword evidence="3" id="KW-0805">Transcription regulation</keyword>
<dbReference type="InterPro" id="IPR005158">
    <property type="entry name" value="BTAD"/>
</dbReference>
<evidence type="ECO:0000256" key="5">
    <source>
        <dbReference type="ARBA" id="ARBA00023163"/>
    </source>
</evidence>
<name>A0ABT2AV59_9ACTN</name>
<evidence type="ECO:0000313" key="8">
    <source>
        <dbReference type="EMBL" id="MCS0600031.1"/>
    </source>
</evidence>
<dbReference type="Pfam" id="PF13191">
    <property type="entry name" value="AAA_16"/>
    <property type="match status" value="1"/>
</dbReference>
<dbReference type="Gene3D" id="1.25.40.10">
    <property type="entry name" value="Tetratricopeptide repeat domain"/>
    <property type="match status" value="1"/>
</dbReference>
<feature type="domain" description="OmpR/PhoB-type" evidence="7">
    <location>
        <begin position="8"/>
        <end position="113"/>
    </location>
</feature>
<dbReference type="InterPro" id="IPR027417">
    <property type="entry name" value="P-loop_NTPase"/>
</dbReference>
<dbReference type="PRINTS" id="PR00364">
    <property type="entry name" value="DISEASERSIST"/>
</dbReference>
<dbReference type="PANTHER" id="PTHR35807:SF1">
    <property type="entry name" value="TRANSCRIPTIONAL REGULATOR REDD"/>
    <property type="match status" value="1"/>
</dbReference>
<dbReference type="SMART" id="SM01043">
    <property type="entry name" value="BTAD"/>
    <property type="match status" value="1"/>
</dbReference>
<dbReference type="InterPro" id="IPR011990">
    <property type="entry name" value="TPR-like_helical_dom_sf"/>
</dbReference>
<keyword evidence="4 6" id="KW-0238">DNA-binding</keyword>
<gene>
    <name evidence="8" type="ORF">NX794_02085</name>
</gene>
<sequence length="659" mass="70066">MDRPTRARGKTEFGEVTRFEVLGPLRVWRGEDELDLGFPQQRALLALLLVQAGRPVPTSEIVETLWAGRPPASAVNVVRRYAGTLRRLFEPGLPPRATGRWLLRRAGGYVLEAATDDIDLLRFRDLTERGGRAAVADPEAAVRHFVAALGLWRGPVAAGIPAAVREHVRFAAVERELVRTTQLAADAALLCGQARQVLPLLRRAARREPLNEPVHARLVLTLAACGLQAEALAAYGDVRRDLAAELGTSPGPELIAAHTRVVRQQVWPVRENRQVWPVQENRDVRQREPGTRVARPAQLPSDLTVFSGRGTELDRLTTLADSAAGTRTPAIVLVSGMPGVGKTTLAVHWAHRFAHRFPDGHLHMELGGADPAGAAEPLTEVLRRALSALGVAPRRMPDGVDALAGLYRGLIAGRRVLVLLDDAAGTERVRPLLPASPGCLAVVTSRSALSGLIASGARPLRLEPLSPADAHTALARRIGAARLAAEPDAAEEIIARCGGLPLALAVVAARADSRRDVPLSAVAADLRAAGGVLDAFSAPGGTSDARAAFRCSYRSLSPDGSRLFRLLSLRPGADGTLGEAAALAGLPVRRTRVLLGELTDAHLVSEPAPGRYALHDLLRVFAAELTEAHESPAEREAARNRLAGRAGGGAAPSLSCHSF</sequence>
<evidence type="ECO:0000313" key="9">
    <source>
        <dbReference type="Proteomes" id="UP001205612"/>
    </source>
</evidence>
<dbReference type="InterPro" id="IPR041664">
    <property type="entry name" value="AAA_16"/>
</dbReference>
<keyword evidence="2" id="KW-0902">Two-component regulatory system</keyword>
<dbReference type="RefSeq" id="WP_258776276.1">
    <property type="nucleotide sequence ID" value="NZ_JANUGP010000001.1"/>
</dbReference>
<evidence type="ECO:0000256" key="4">
    <source>
        <dbReference type="ARBA" id="ARBA00023125"/>
    </source>
</evidence>
<evidence type="ECO:0000259" key="7">
    <source>
        <dbReference type="PROSITE" id="PS51755"/>
    </source>
</evidence>
<comment type="caution">
    <text evidence="8">The sequence shown here is derived from an EMBL/GenBank/DDBJ whole genome shotgun (WGS) entry which is preliminary data.</text>
</comment>
<evidence type="ECO:0000256" key="6">
    <source>
        <dbReference type="PROSITE-ProRule" id="PRU01091"/>
    </source>
</evidence>
<dbReference type="InterPro" id="IPR001867">
    <property type="entry name" value="OmpR/PhoB-type_DNA-bd"/>
</dbReference>
<dbReference type="Gene3D" id="3.40.50.300">
    <property type="entry name" value="P-loop containing nucleotide triphosphate hydrolases"/>
    <property type="match status" value="1"/>
</dbReference>
<dbReference type="SUPFAM" id="SSF52540">
    <property type="entry name" value="P-loop containing nucleoside triphosphate hydrolases"/>
    <property type="match status" value="1"/>
</dbReference>
<dbReference type="EMBL" id="JANUGP010000001">
    <property type="protein sequence ID" value="MCS0600031.1"/>
    <property type="molecule type" value="Genomic_DNA"/>
</dbReference>
<dbReference type="Proteomes" id="UP001205612">
    <property type="component" value="Unassembled WGS sequence"/>
</dbReference>
<dbReference type="InterPro" id="IPR016032">
    <property type="entry name" value="Sig_transdc_resp-reg_C-effctor"/>
</dbReference>
<dbReference type="SUPFAM" id="SSF48452">
    <property type="entry name" value="TPR-like"/>
    <property type="match status" value="1"/>
</dbReference>
<dbReference type="PANTHER" id="PTHR35807">
    <property type="entry name" value="TRANSCRIPTIONAL REGULATOR REDD-RELATED"/>
    <property type="match status" value="1"/>
</dbReference>
<dbReference type="SUPFAM" id="SSF46894">
    <property type="entry name" value="C-terminal effector domain of the bipartite response regulators"/>
    <property type="match status" value="1"/>
</dbReference>
<feature type="DNA-binding region" description="OmpR/PhoB-type" evidence="6">
    <location>
        <begin position="8"/>
        <end position="113"/>
    </location>
</feature>
<reference evidence="8 9" key="1">
    <citation type="submission" date="2022-08" db="EMBL/GenBank/DDBJ databases">
        <authorList>
            <person name="Somphong A."/>
            <person name="Phongsopitanun W."/>
        </authorList>
    </citation>
    <scope>NUCLEOTIDE SEQUENCE [LARGE SCALE GENOMIC DNA]</scope>
    <source>
        <strain evidence="8 9">LP11</strain>
    </source>
</reference>
<proteinExistence type="inferred from homology"/>
<dbReference type="SMART" id="SM00862">
    <property type="entry name" value="Trans_reg_C"/>
    <property type="match status" value="1"/>
</dbReference>
<organism evidence="8 9">
    <name type="scientific">Streptomyces pyxinicus</name>
    <dbReference type="NCBI Taxonomy" id="2970331"/>
    <lineage>
        <taxon>Bacteria</taxon>
        <taxon>Bacillati</taxon>
        <taxon>Actinomycetota</taxon>
        <taxon>Actinomycetes</taxon>
        <taxon>Kitasatosporales</taxon>
        <taxon>Streptomycetaceae</taxon>
        <taxon>Streptomyces</taxon>
    </lineage>
</organism>
<dbReference type="PROSITE" id="PS51755">
    <property type="entry name" value="OMPR_PHOB"/>
    <property type="match status" value="1"/>
</dbReference>
<evidence type="ECO:0000256" key="3">
    <source>
        <dbReference type="ARBA" id="ARBA00023015"/>
    </source>
</evidence>
<evidence type="ECO:0000256" key="2">
    <source>
        <dbReference type="ARBA" id="ARBA00023012"/>
    </source>
</evidence>
<protein>
    <submittedName>
        <fullName evidence="8">NB-ARC domain-containing protein</fullName>
    </submittedName>
</protein>